<dbReference type="AlphaFoldDB" id="A0A7H4PEM7"/>
<dbReference type="Proteomes" id="UP000254863">
    <property type="component" value="Unassembled WGS sequence"/>
</dbReference>
<evidence type="ECO:0000256" key="1">
    <source>
        <dbReference type="ARBA" id="ARBA00001966"/>
    </source>
</evidence>
<accession>A0A7H4PEM7</accession>
<dbReference type="SUPFAM" id="SSF102114">
    <property type="entry name" value="Radical SAM enzymes"/>
    <property type="match status" value="1"/>
</dbReference>
<sequence length="39" mass="4743">MSVQLIDWDLALIQKYNYSGPRYTSYPTALEFSPEFWRR</sequence>
<evidence type="ECO:0000313" key="3">
    <source>
        <dbReference type="Proteomes" id="UP000254863"/>
    </source>
</evidence>
<evidence type="ECO:0000313" key="2">
    <source>
        <dbReference type="EMBL" id="STW66354.1"/>
    </source>
</evidence>
<dbReference type="GO" id="GO:0051989">
    <property type="term" value="F:coproporphyrinogen dehydrogenase activity"/>
    <property type="evidence" value="ECO:0007669"/>
    <property type="project" value="UniProtKB-EC"/>
</dbReference>
<dbReference type="EMBL" id="UGMS01000002">
    <property type="protein sequence ID" value="STW66354.1"/>
    <property type="molecule type" value="Genomic_DNA"/>
</dbReference>
<protein>
    <submittedName>
        <fullName evidence="2">Coproporphyrinogen III oxidase</fullName>
        <ecNumber evidence="2">1.3.98.3</ecNumber>
    </submittedName>
</protein>
<proteinExistence type="predicted"/>
<organism evidence="2 3">
    <name type="scientific">Klebsiella michiganensis</name>
    <dbReference type="NCBI Taxonomy" id="1134687"/>
    <lineage>
        <taxon>Bacteria</taxon>
        <taxon>Pseudomonadati</taxon>
        <taxon>Pseudomonadota</taxon>
        <taxon>Gammaproteobacteria</taxon>
        <taxon>Enterobacterales</taxon>
        <taxon>Enterobacteriaceae</taxon>
        <taxon>Klebsiella/Raoultella group</taxon>
        <taxon>Klebsiella</taxon>
    </lineage>
</organism>
<name>A0A7H4PEM7_9ENTR</name>
<dbReference type="InterPro" id="IPR058240">
    <property type="entry name" value="rSAM_sf"/>
</dbReference>
<comment type="cofactor">
    <cofactor evidence="1">
        <name>[4Fe-4S] cluster</name>
        <dbReference type="ChEBI" id="CHEBI:49883"/>
    </cofactor>
</comment>
<dbReference type="EC" id="1.3.98.3" evidence="2"/>
<gene>
    <name evidence="2" type="primary">hemN_3</name>
    <name evidence="2" type="ORF">NCTC11685_04098</name>
</gene>
<comment type="caution">
    <text evidence="2">The sequence shown here is derived from an EMBL/GenBank/DDBJ whole genome shotgun (WGS) entry which is preliminary data.</text>
</comment>
<keyword evidence="2" id="KW-0560">Oxidoreductase</keyword>
<reference evidence="2 3" key="1">
    <citation type="submission" date="2018-06" db="EMBL/GenBank/DDBJ databases">
        <authorList>
            <consortium name="Pathogen Informatics"/>
            <person name="Doyle S."/>
        </authorList>
    </citation>
    <scope>NUCLEOTIDE SEQUENCE [LARGE SCALE GENOMIC DNA]</scope>
    <source>
        <strain evidence="2 3">NCTC11685</strain>
    </source>
</reference>